<keyword evidence="1" id="KW-0812">Transmembrane</keyword>
<accession>A0A4C1YGU9</accession>
<evidence type="ECO:0000313" key="2">
    <source>
        <dbReference type="EMBL" id="GBP73859.1"/>
    </source>
</evidence>
<comment type="caution">
    <text evidence="2">The sequence shown here is derived from an EMBL/GenBank/DDBJ whole genome shotgun (WGS) entry which is preliminary data.</text>
</comment>
<proteinExistence type="predicted"/>
<feature type="transmembrane region" description="Helical" evidence="1">
    <location>
        <begin position="56"/>
        <end position="78"/>
    </location>
</feature>
<keyword evidence="1" id="KW-0472">Membrane</keyword>
<evidence type="ECO:0000313" key="3">
    <source>
        <dbReference type="Proteomes" id="UP000299102"/>
    </source>
</evidence>
<name>A0A4C1YGU9_EUMVA</name>
<keyword evidence="1" id="KW-1133">Transmembrane helix</keyword>
<keyword evidence="3" id="KW-1185">Reference proteome</keyword>
<protein>
    <submittedName>
        <fullName evidence="2">Uncharacterized protein</fullName>
    </submittedName>
</protein>
<organism evidence="2 3">
    <name type="scientific">Eumeta variegata</name>
    <name type="common">Bagworm moth</name>
    <name type="synonym">Eumeta japonica</name>
    <dbReference type="NCBI Taxonomy" id="151549"/>
    <lineage>
        <taxon>Eukaryota</taxon>
        <taxon>Metazoa</taxon>
        <taxon>Ecdysozoa</taxon>
        <taxon>Arthropoda</taxon>
        <taxon>Hexapoda</taxon>
        <taxon>Insecta</taxon>
        <taxon>Pterygota</taxon>
        <taxon>Neoptera</taxon>
        <taxon>Endopterygota</taxon>
        <taxon>Lepidoptera</taxon>
        <taxon>Glossata</taxon>
        <taxon>Ditrysia</taxon>
        <taxon>Tineoidea</taxon>
        <taxon>Psychidae</taxon>
        <taxon>Oiketicinae</taxon>
        <taxon>Eumeta</taxon>
    </lineage>
</organism>
<evidence type="ECO:0000256" key="1">
    <source>
        <dbReference type="SAM" id="Phobius"/>
    </source>
</evidence>
<dbReference type="AlphaFoldDB" id="A0A4C1YGU9"/>
<sequence>MPVTRLRRRIRQRLGEAERVVYADGAESDKSARSSEQNCHVTHTYEMEKDCVNRRIVAFMNTGVNLVIVALTMTARIANQKEENNVKS</sequence>
<reference evidence="2 3" key="1">
    <citation type="journal article" date="2019" name="Commun. Biol.">
        <title>The bagworm genome reveals a unique fibroin gene that provides high tensile strength.</title>
        <authorList>
            <person name="Kono N."/>
            <person name="Nakamura H."/>
            <person name="Ohtoshi R."/>
            <person name="Tomita M."/>
            <person name="Numata K."/>
            <person name="Arakawa K."/>
        </authorList>
    </citation>
    <scope>NUCLEOTIDE SEQUENCE [LARGE SCALE GENOMIC DNA]</scope>
</reference>
<dbReference type="EMBL" id="BGZK01001189">
    <property type="protein sequence ID" value="GBP73859.1"/>
    <property type="molecule type" value="Genomic_DNA"/>
</dbReference>
<dbReference type="Proteomes" id="UP000299102">
    <property type="component" value="Unassembled WGS sequence"/>
</dbReference>
<gene>
    <name evidence="2" type="ORF">EVAR_52419_1</name>
</gene>